<protein>
    <submittedName>
        <fullName evidence="1">30363_t:CDS:1</fullName>
    </submittedName>
</protein>
<comment type="caution">
    <text evidence="1">The sequence shown here is derived from an EMBL/GenBank/DDBJ whole genome shotgun (WGS) entry which is preliminary data.</text>
</comment>
<reference evidence="1 2" key="1">
    <citation type="submission" date="2021-06" db="EMBL/GenBank/DDBJ databases">
        <authorList>
            <person name="Kallberg Y."/>
            <person name="Tangrot J."/>
            <person name="Rosling A."/>
        </authorList>
    </citation>
    <scope>NUCLEOTIDE SEQUENCE [LARGE SCALE GENOMIC DNA]</scope>
    <source>
        <strain evidence="1 2">120-4 pot B 10/14</strain>
    </source>
</reference>
<keyword evidence="2" id="KW-1185">Reference proteome</keyword>
<evidence type="ECO:0000313" key="1">
    <source>
        <dbReference type="EMBL" id="CAG8477626.1"/>
    </source>
</evidence>
<dbReference type="Proteomes" id="UP000789901">
    <property type="component" value="Unassembled WGS sequence"/>
</dbReference>
<dbReference type="EMBL" id="CAJVQB010000246">
    <property type="protein sequence ID" value="CAG8477626.1"/>
    <property type="molecule type" value="Genomic_DNA"/>
</dbReference>
<gene>
    <name evidence="1" type="ORF">GMARGA_LOCUS1078</name>
</gene>
<organism evidence="1 2">
    <name type="scientific">Gigaspora margarita</name>
    <dbReference type="NCBI Taxonomy" id="4874"/>
    <lineage>
        <taxon>Eukaryota</taxon>
        <taxon>Fungi</taxon>
        <taxon>Fungi incertae sedis</taxon>
        <taxon>Mucoromycota</taxon>
        <taxon>Glomeromycotina</taxon>
        <taxon>Glomeromycetes</taxon>
        <taxon>Diversisporales</taxon>
        <taxon>Gigasporaceae</taxon>
        <taxon>Gigaspora</taxon>
    </lineage>
</organism>
<sequence length="283" mass="33709">MSKVVVTEASNYAVIVGNNWMKKTRAQLDWESCELMIRNGDRKIRILTEYCKPANIGDRIIRKSQERHNESEYILKEGVEIREAYLGEEKGARVKKYNLGKMSQEQQGRMRQILQKYKDIFANLIIDTYPVEDISDEHYDTLLLARALRVVNYLFEAQIKAYENIQKSQQEQKWRHNQQHPLRSFEIGKKDKKKMESRFEELKKILQPLGNKLSKNEELEIKERRVIFKCEGQMLEETIKKSRENKAQQIYKNMVLYLQDLNQNTEIEPIMSIKTIDRTWEES</sequence>
<proteinExistence type="predicted"/>
<name>A0ABM8VYB9_GIGMA</name>
<evidence type="ECO:0000313" key="2">
    <source>
        <dbReference type="Proteomes" id="UP000789901"/>
    </source>
</evidence>
<accession>A0ABM8VYB9</accession>